<evidence type="ECO:0000256" key="1">
    <source>
        <dbReference type="ARBA" id="ARBA00022723"/>
    </source>
</evidence>
<dbReference type="SUPFAM" id="SSF52540">
    <property type="entry name" value="P-loop containing nucleoside triphosphate hydrolases"/>
    <property type="match status" value="1"/>
</dbReference>
<dbReference type="EMBL" id="QFFZ01000007">
    <property type="protein sequence ID" value="TEB12424.1"/>
    <property type="molecule type" value="Genomic_DNA"/>
</dbReference>
<evidence type="ECO:0000256" key="2">
    <source>
        <dbReference type="ARBA" id="ARBA00023004"/>
    </source>
</evidence>
<dbReference type="Pfam" id="PF01656">
    <property type="entry name" value="CbiA"/>
    <property type="match status" value="1"/>
</dbReference>
<protein>
    <submittedName>
        <fullName evidence="5">Iron-sulfur cluster carrier protein</fullName>
    </submittedName>
</protein>
<gene>
    <name evidence="5" type="ORF">Pmgp_01041</name>
</gene>
<dbReference type="PANTHER" id="PTHR43063">
    <property type="entry name" value="4FE-4S CLUSTER CONTAINING PARA FAMILY ATPASE PROTEIN"/>
    <property type="match status" value="1"/>
</dbReference>
<reference evidence="5 6" key="1">
    <citation type="journal article" date="2018" name="Environ. Microbiol.">
        <title>Novel energy conservation strategies and behaviour of Pelotomaculum schinkii driving syntrophic propionate catabolism.</title>
        <authorList>
            <person name="Hidalgo-Ahumada C.A.P."/>
            <person name="Nobu M.K."/>
            <person name="Narihiro T."/>
            <person name="Tamaki H."/>
            <person name="Liu W.T."/>
            <person name="Kamagata Y."/>
            <person name="Stams A.J.M."/>
            <person name="Imachi H."/>
            <person name="Sousa D.Z."/>
        </authorList>
    </citation>
    <scope>NUCLEOTIDE SEQUENCE [LARGE SCALE GENOMIC DNA]</scope>
    <source>
        <strain evidence="5 6">MGP</strain>
    </source>
</reference>
<feature type="domain" description="4Fe-4S ferredoxin-type" evidence="4">
    <location>
        <begin position="95"/>
        <end position="123"/>
    </location>
</feature>
<dbReference type="PROSITE" id="PS00198">
    <property type="entry name" value="4FE4S_FER_1"/>
    <property type="match status" value="1"/>
</dbReference>
<dbReference type="Gene3D" id="3.40.50.300">
    <property type="entry name" value="P-loop containing nucleotide triphosphate hydrolases"/>
    <property type="match status" value="2"/>
</dbReference>
<dbReference type="GO" id="GO:0051536">
    <property type="term" value="F:iron-sulfur cluster binding"/>
    <property type="evidence" value="ECO:0007669"/>
    <property type="project" value="UniProtKB-KW"/>
</dbReference>
<dbReference type="InterPro" id="IPR017900">
    <property type="entry name" value="4Fe4S_Fe_S_CS"/>
</dbReference>
<sequence length="285" mass="30008">MSPKLTIAVASGKGGTGKTTVSASLSCAAADAGYKVAYLDCDVEEPNGHLFLKPEIDCRHLVGIPVPVVDQKKCVACGACGQICQYSAIVCINKNILTFDKMCHGCGGCALVCPAGAITEKSRSIGSIEGGSAGRISFYHGNLFVGEAFSPPLIRAVRSTGCNGLNIVDAPPGTSCPVISAIKGADYVLLVTEPTPFGINDLDIAAGMVKELGIPHAVVVNRHDPDNTLARDFCRDRGIKILAEIPDDRRIAEAYSRGALPYSAVPGYRELFKELLISAVKEAKW</sequence>
<accession>A0A4Y7RTU6</accession>
<dbReference type="InterPro" id="IPR002586">
    <property type="entry name" value="CobQ/CobB/MinD/ParA_Nub-bd_dom"/>
</dbReference>
<dbReference type="RefSeq" id="WP_134212916.1">
    <property type="nucleotide sequence ID" value="NZ_QFFZ01000007.1"/>
</dbReference>
<dbReference type="PANTHER" id="PTHR43063:SF1">
    <property type="entry name" value="4FE-4S CLUSTER CONTAINING PARA FAMILY ATPASE PROTEIN"/>
    <property type="match status" value="1"/>
</dbReference>
<dbReference type="CDD" id="cd03110">
    <property type="entry name" value="SIMIBI_bact_arch"/>
    <property type="match status" value="1"/>
</dbReference>
<comment type="caution">
    <text evidence="5">The sequence shown here is derived from an EMBL/GenBank/DDBJ whole genome shotgun (WGS) entry which is preliminary data.</text>
</comment>
<dbReference type="Pfam" id="PF00037">
    <property type="entry name" value="Fer4"/>
    <property type="match status" value="2"/>
</dbReference>
<dbReference type="InterPro" id="IPR027417">
    <property type="entry name" value="P-loop_NTPase"/>
</dbReference>
<evidence type="ECO:0000313" key="6">
    <source>
        <dbReference type="Proteomes" id="UP000297597"/>
    </source>
</evidence>
<dbReference type="Gene3D" id="3.30.70.20">
    <property type="match status" value="1"/>
</dbReference>
<dbReference type="OrthoDB" id="9778602at2"/>
<keyword evidence="6" id="KW-1185">Reference proteome</keyword>
<dbReference type="SUPFAM" id="SSF54862">
    <property type="entry name" value="4Fe-4S ferredoxins"/>
    <property type="match status" value="1"/>
</dbReference>
<dbReference type="GO" id="GO:0046872">
    <property type="term" value="F:metal ion binding"/>
    <property type="evidence" value="ECO:0007669"/>
    <property type="project" value="UniProtKB-KW"/>
</dbReference>
<keyword evidence="3" id="KW-0411">Iron-sulfur</keyword>
<proteinExistence type="predicted"/>
<evidence type="ECO:0000313" key="5">
    <source>
        <dbReference type="EMBL" id="TEB12424.1"/>
    </source>
</evidence>
<dbReference type="Proteomes" id="UP000297597">
    <property type="component" value="Unassembled WGS sequence"/>
</dbReference>
<dbReference type="InterPro" id="IPR017896">
    <property type="entry name" value="4Fe4S_Fe-S-bd"/>
</dbReference>
<feature type="domain" description="4Fe-4S ferredoxin-type" evidence="4">
    <location>
        <begin position="65"/>
        <end position="94"/>
    </location>
</feature>
<evidence type="ECO:0000259" key="4">
    <source>
        <dbReference type="PROSITE" id="PS51379"/>
    </source>
</evidence>
<name>A0A4Y7RTU6_9FIRM</name>
<keyword evidence="1" id="KW-0479">Metal-binding</keyword>
<evidence type="ECO:0000256" key="3">
    <source>
        <dbReference type="ARBA" id="ARBA00023014"/>
    </source>
</evidence>
<dbReference type="PROSITE" id="PS51379">
    <property type="entry name" value="4FE4S_FER_2"/>
    <property type="match status" value="2"/>
</dbReference>
<organism evidence="5 6">
    <name type="scientific">Pelotomaculum propionicicum</name>
    <dbReference type="NCBI Taxonomy" id="258475"/>
    <lineage>
        <taxon>Bacteria</taxon>
        <taxon>Bacillati</taxon>
        <taxon>Bacillota</taxon>
        <taxon>Clostridia</taxon>
        <taxon>Eubacteriales</taxon>
        <taxon>Desulfotomaculaceae</taxon>
        <taxon>Pelotomaculum</taxon>
    </lineage>
</organism>
<dbReference type="AlphaFoldDB" id="A0A4Y7RTU6"/>
<keyword evidence="2" id="KW-0408">Iron</keyword>